<accession>A0A0F9UUP2</accession>
<comment type="caution">
    <text evidence="2">The sequence shown here is derived from an EMBL/GenBank/DDBJ whole genome shotgun (WGS) entry which is preliminary data.</text>
</comment>
<dbReference type="EMBL" id="LAZR01000062">
    <property type="protein sequence ID" value="KKN96765.1"/>
    <property type="molecule type" value="Genomic_DNA"/>
</dbReference>
<sequence>MKISLAAIIITFLSVAICVVEGLAWYPDNEVFAGIFTNHLLLGIVLFVVIEMSFRRHN</sequence>
<keyword evidence="1" id="KW-1133">Transmembrane helix</keyword>
<gene>
    <name evidence="2" type="ORF">LCGC14_0164090</name>
</gene>
<evidence type="ECO:0000313" key="2">
    <source>
        <dbReference type="EMBL" id="KKN96765.1"/>
    </source>
</evidence>
<keyword evidence="1" id="KW-0472">Membrane</keyword>
<name>A0A0F9UUP2_9ZZZZ</name>
<keyword evidence="1" id="KW-0812">Transmembrane</keyword>
<organism evidence="2">
    <name type="scientific">marine sediment metagenome</name>
    <dbReference type="NCBI Taxonomy" id="412755"/>
    <lineage>
        <taxon>unclassified sequences</taxon>
        <taxon>metagenomes</taxon>
        <taxon>ecological metagenomes</taxon>
    </lineage>
</organism>
<reference evidence="2" key="1">
    <citation type="journal article" date="2015" name="Nature">
        <title>Complex archaea that bridge the gap between prokaryotes and eukaryotes.</title>
        <authorList>
            <person name="Spang A."/>
            <person name="Saw J.H."/>
            <person name="Jorgensen S.L."/>
            <person name="Zaremba-Niedzwiedzka K."/>
            <person name="Martijn J."/>
            <person name="Lind A.E."/>
            <person name="van Eijk R."/>
            <person name="Schleper C."/>
            <person name="Guy L."/>
            <person name="Ettema T.J."/>
        </authorList>
    </citation>
    <scope>NUCLEOTIDE SEQUENCE</scope>
</reference>
<dbReference type="AlphaFoldDB" id="A0A0F9UUP2"/>
<feature type="transmembrane region" description="Helical" evidence="1">
    <location>
        <begin position="34"/>
        <end position="54"/>
    </location>
</feature>
<proteinExistence type="predicted"/>
<evidence type="ECO:0000256" key="1">
    <source>
        <dbReference type="SAM" id="Phobius"/>
    </source>
</evidence>
<protein>
    <submittedName>
        <fullName evidence="2">Uncharacterized protein</fullName>
    </submittedName>
</protein>